<reference evidence="5 6" key="1">
    <citation type="submission" date="2014-09" db="EMBL/GenBank/DDBJ databases">
        <authorList>
            <person name="Magalhaes I.L.F."/>
            <person name="Oliveira U."/>
            <person name="Santos F.R."/>
            <person name="Vidigal T.H.D.A."/>
            <person name="Brescovit A.D."/>
            <person name="Santos A.J."/>
        </authorList>
    </citation>
    <scope>NUCLEOTIDE SEQUENCE [LARGE SCALE GENOMIC DNA]</scope>
</reference>
<dbReference type="InterPro" id="IPR047173">
    <property type="entry name" value="STRAD_A/B-like"/>
</dbReference>
<dbReference type="STRING" id="401625.A0A0P1BPJ9"/>
<proteinExistence type="inferred from homology"/>
<name>A0A0P1BPJ9_9BASI</name>
<dbReference type="InterPro" id="IPR017441">
    <property type="entry name" value="Protein_kinase_ATP_BS"/>
</dbReference>
<feature type="binding site" evidence="2">
    <location>
        <position position="84"/>
    </location>
    <ligand>
        <name>ATP</name>
        <dbReference type="ChEBI" id="CHEBI:30616"/>
    </ligand>
</feature>
<dbReference type="GO" id="GO:0005524">
    <property type="term" value="F:ATP binding"/>
    <property type="evidence" value="ECO:0007669"/>
    <property type="project" value="UniProtKB-UniRule"/>
</dbReference>
<dbReference type="SUPFAM" id="SSF56112">
    <property type="entry name" value="Protein kinase-like (PK-like)"/>
    <property type="match status" value="1"/>
</dbReference>
<dbReference type="PROSITE" id="PS00107">
    <property type="entry name" value="PROTEIN_KINASE_ATP"/>
    <property type="match status" value="1"/>
</dbReference>
<dbReference type="AlphaFoldDB" id="A0A0P1BPJ9"/>
<keyword evidence="5" id="KW-0418">Kinase</keyword>
<keyword evidence="6" id="KW-1185">Reference proteome</keyword>
<dbReference type="PANTHER" id="PTHR48014">
    <property type="entry name" value="SERINE/THREONINE-PROTEIN KINASE FRAY2"/>
    <property type="match status" value="1"/>
</dbReference>
<evidence type="ECO:0000256" key="3">
    <source>
        <dbReference type="SAM" id="MobiDB-lite"/>
    </source>
</evidence>
<dbReference type="OrthoDB" id="248923at2759"/>
<feature type="compositionally biased region" description="Polar residues" evidence="3">
    <location>
        <begin position="558"/>
        <end position="569"/>
    </location>
</feature>
<dbReference type="EMBL" id="CCYA01000276">
    <property type="protein sequence ID" value="CEH18872.1"/>
    <property type="molecule type" value="Genomic_DNA"/>
</dbReference>
<keyword evidence="2" id="KW-0547">Nucleotide-binding</keyword>
<dbReference type="InterPro" id="IPR000719">
    <property type="entry name" value="Prot_kinase_dom"/>
</dbReference>
<keyword evidence="2" id="KW-0067">ATP-binding</keyword>
<dbReference type="GO" id="GO:0004672">
    <property type="term" value="F:protein kinase activity"/>
    <property type="evidence" value="ECO:0007669"/>
    <property type="project" value="InterPro"/>
</dbReference>
<dbReference type="Gene3D" id="3.30.200.20">
    <property type="entry name" value="Phosphorylase Kinase, domain 1"/>
    <property type="match status" value="1"/>
</dbReference>
<sequence length="685" mass="73256">MNSSPSSSRPRTPNEGSSGESIIGGRVARATRNAAHIGSVVDDWPMYSSQPQDYVIGDVIGFGGSSVVYQAAFVPLGGRPCAVKVVDLEAFGRDTEGLRRETQLMSLSKHPNVLRVRGCWVQGSKLHIATRLMSAGSMLDIMRFSYPEGLEELVIATVLRQALEGLNYLHINGWLHRDIKAGNILVDDDGTVLLGDFGVGVYLGDWSEGADAAAVKDAGPPKAVPVLDDGKRKSFVGTPCWMAPEVVERKRYGTKADIWSIGITALELSQGRAPYSRLPAVKVLMKTLHEDPPTLDRTGNAHKYGKVFDDFVRVCLQKDPEKRPSAAQLLGHAFFKQARNNKYLTTTILAGLPPLSERQDRRRAMSITSLRNQPSWDFGSVSSRHGTITSIDPFRGFTGATSIPVSPVGSIRSHAMNLDGSIVIPEHGDASNGTDMYELWRPPSARFDAEPLSPLRFNSAGRRPRNRSTDSPKGSLGRSASGPVRHHKSVSFDSKAENDELLGDDSDPSTSSPVQAHASAPPEDRPLETIAEMRSPPLGPLSSSPPALDTIPSLGAQVGSNPSEEQTSGFAALSLNDKIKPAPPSSESGETSSTANMSDGAGGVTNDPARPVNTAETTPASSTATVDAPQLGAGPATSQNKEQADALSKSSPRSLRADPIPPEPSPARFKTASRLTKIFRRDAKN</sequence>
<dbReference type="Proteomes" id="UP000054845">
    <property type="component" value="Unassembled WGS sequence"/>
</dbReference>
<dbReference type="InterPro" id="IPR011009">
    <property type="entry name" value="Kinase-like_dom_sf"/>
</dbReference>
<feature type="domain" description="Protein kinase" evidence="4">
    <location>
        <begin position="54"/>
        <end position="335"/>
    </location>
</feature>
<dbReference type="SMART" id="SM00220">
    <property type="entry name" value="S_TKc"/>
    <property type="match status" value="1"/>
</dbReference>
<evidence type="ECO:0000259" key="4">
    <source>
        <dbReference type="PROSITE" id="PS50011"/>
    </source>
</evidence>
<accession>A0A0P1BPJ9</accession>
<evidence type="ECO:0000256" key="1">
    <source>
        <dbReference type="ARBA" id="ARBA00008874"/>
    </source>
</evidence>
<feature type="region of interest" description="Disordered" evidence="3">
    <location>
        <begin position="1"/>
        <end position="22"/>
    </location>
</feature>
<organism evidence="5 6">
    <name type="scientific">Ceraceosorus bombacis</name>
    <dbReference type="NCBI Taxonomy" id="401625"/>
    <lineage>
        <taxon>Eukaryota</taxon>
        <taxon>Fungi</taxon>
        <taxon>Dikarya</taxon>
        <taxon>Basidiomycota</taxon>
        <taxon>Ustilaginomycotina</taxon>
        <taxon>Exobasidiomycetes</taxon>
        <taxon>Ceraceosorales</taxon>
        <taxon>Ceraceosoraceae</taxon>
        <taxon>Ceraceosorus</taxon>
    </lineage>
</organism>
<dbReference type="GO" id="GO:0043539">
    <property type="term" value="F:protein serine/threonine kinase activator activity"/>
    <property type="evidence" value="ECO:0007669"/>
    <property type="project" value="InterPro"/>
</dbReference>
<feature type="compositionally biased region" description="Low complexity" evidence="3">
    <location>
        <begin position="614"/>
        <end position="625"/>
    </location>
</feature>
<feature type="compositionally biased region" description="Low complexity" evidence="3">
    <location>
        <begin position="585"/>
        <end position="595"/>
    </location>
</feature>
<dbReference type="PROSITE" id="PS50011">
    <property type="entry name" value="PROTEIN_KINASE_DOM"/>
    <property type="match status" value="1"/>
</dbReference>
<feature type="region of interest" description="Disordered" evidence="3">
    <location>
        <begin position="448"/>
        <end position="685"/>
    </location>
</feature>
<evidence type="ECO:0000256" key="2">
    <source>
        <dbReference type="PROSITE-ProRule" id="PRU10141"/>
    </source>
</evidence>
<dbReference type="PANTHER" id="PTHR48014:SF21">
    <property type="entry name" value="SERINE_THREONINE-PROTEIN KINASE FRAY2"/>
    <property type="match status" value="1"/>
</dbReference>
<evidence type="ECO:0000313" key="6">
    <source>
        <dbReference type="Proteomes" id="UP000054845"/>
    </source>
</evidence>
<evidence type="ECO:0000313" key="5">
    <source>
        <dbReference type="EMBL" id="CEH18872.1"/>
    </source>
</evidence>
<dbReference type="Pfam" id="PF00069">
    <property type="entry name" value="Pkinase"/>
    <property type="match status" value="1"/>
</dbReference>
<dbReference type="Gene3D" id="1.10.510.10">
    <property type="entry name" value="Transferase(Phosphotransferase) domain 1"/>
    <property type="match status" value="1"/>
</dbReference>
<protein>
    <submittedName>
        <fullName evidence="5">Kinase-like protein</fullName>
    </submittedName>
</protein>
<comment type="similarity">
    <text evidence="1">Belongs to the protein kinase superfamily. STE Ser/Thr protein kinase family. STE20 subfamily.</text>
</comment>
<keyword evidence="5" id="KW-0808">Transferase</keyword>